<sequence length="325" mass="37007">MGKQTFNTDVKGWTWIFRNNKNPNLKNIDNPYNKDLERIATSFYVSNLPDSLDAKLLCQTADLWMPSYLTNAPKEIGNFHLYVTVSIFQCGNSSTSQPVNRPPAKDANHKTEQNPKTKSNPNFPYRHLHTNKPTFADVTLNKQKPTTPTHTPDTVRTINLSDNDLIAIEDSTTVILLKLNEAETLSNMYSIYKSEGFMDLSIHHVRGLWIWIQFSLPLSCSKFCENANIKSIYSSIRTPSPSFKVDERMIWIKISRLPLCAWGSNSYKKIASLFGKLKFFEDEESTAMSLGRVCISTRSYKQISDTIKVEVKGEMFDVNVIEIGT</sequence>
<feature type="compositionally biased region" description="Basic and acidic residues" evidence="1">
    <location>
        <begin position="103"/>
        <end position="115"/>
    </location>
</feature>
<evidence type="ECO:0000313" key="3">
    <source>
        <dbReference type="Proteomes" id="UP001151760"/>
    </source>
</evidence>
<feature type="region of interest" description="Disordered" evidence="1">
    <location>
        <begin position="93"/>
        <end position="126"/>
    </location>
</feature>
<name>A0ABQ5JCL0_9ASTR</name>
<dbReference type="EMBL" id="BQNB010021807">
    <property type="protein sequence ID" value="GJU10260.1"/>
    <property type="molecule type" value="Genomic_DNA"/>
</dbReference>
<protein>
    <recommendedName>
        <fullName evidence="4">DUF4283 domain-containing protein</fullName>
    </recommendedName>
</protein>
<accession>A0ABQ5JCL0</accession>
<proteinExistence type="predicted"/>
<reference evidence="2" key="2">
    <citation type="submission" date="2022-01" db="EMBL/GenBank/DDBJ databases">
        <authorList>
            <person name="Yamashiro T."/>
            <person name="Shiraishi A."/>
            <person name="Satake H."/>
            <person name="Nakayama K."/>
        </authorList>
    </citation>
    <scope>NUCLEOTIDE SEQUENCE</scope>
</reference>
<evidence type="ECO:0008006" key="4">
    <source>
        <dbReference type="Google" id="ProtNLM"/>
    </source>
</evidence>
<comment type="caution">
    <text evidence="2">The sequence shown here is derived from an EMBL/GenBank/DDBJ whole genome shotgun (WGS) entry which is preliminary data.</text>
</comment>
<organism evidence="2 3">
    <name type="scientific">Tanacetum coccineum</name>
    <dbReference type="NCBI Taxonomy" id="301880"/>
    <lineage>
        <taxon>Eukaryota</taxon>
        <taxon>Viridiplantae</taxon>
        <taxon>Streptophyta</taxon>
        <taxon>Embryophyta</taxon>
        <taxon>Tracheophyta</taxon>
        <taxon>Spermatophyta</taxon>
        <taxon>Magnoliopsida</taxon>
        <taxon>eudicotyledons</taxon>
        <taxon>Gunneridae</taxon>
        <taxon>Pentapetalae</taxon>
        <taxon>asterids</taxon>
        <taxon>campanulids</taxon>
        <taxon>Asterales</taxon>
        <taxon>Asteraceae</taxon>
        <taxon>Asteroideae</taxon>
        <taxon>Anthemideae</taxon>
        <taxon>Anthemidinae</taxon>
        <taxon>Tanacetum</taxon>
    </lineage>
</organism>
<gene>
    <name evidence="2" type="ORF">Tco_1132656</name>
</gene>
<dbReference type="Proteomes" id="UP001151760">
    <property type="component" value="Unassembled WGS sequence"/>
</dbReference>
<keyword evidence="3" id="KW-1185">Reference proteome</keyword>
<evidence type="ECO:0000313" key="2">
    <source>
        <dbReference type="EMBL" id="GJU10260.1"/>
    </source>
</evidence>
<reference evidence="2" key="1">
    <citation type="journal article" date="2022" name="Int. J. Mol. Sci.">
        <title>Draft Genome of Tanacetum Coccineum: Genomic Comparison of Closely Related Tanacetum-Family Plants.</title>
        <authorList>
            <person name="Yamashiro T."/>
            <person name="Shiraishi A."/>
            <person name="Nakayama K."/>
            <person name="Satake H."/>
        </authorList>
    </citation>
    <scope>NUCLEOTIDE SEQUENCE</scope>
</reference>
<evidence type="ECO:0000256" key="1">
    <source>
        <dbReference type="SAM" id="MobiDB-lite"/>
    </source>
</evidence>